<dbReference type="RefSeq" id="WP_085217004.1">
    <property type="nucleotide sequence ID" value="NZ_LT840185.1"/>
</dbReference>
<evidence type="ECO:0000313" key="3">
    <source>
        <dbReference type="EMBL" id="SMF60932.1"/>
    </source>
</evidence>
<evidence type="ECO:0000259" key="2">
    <source>
        <dbReference type="Pfam" id="PF00266"/>
    </source>
</evidence>
<evidence type="ECO:0000256" key="1">
    <source>
        <dbReference type="ARBA" id="ARBA00022898"/>
    </source>
</evidence>
<dbReference type="EMBL" id="LT840185">
    <property type="protein sequence ID" value="SMF60932.1"/>
    <property type="molecule type" value="Genomic_DNA"/>
</dbReference>
<reference evidence="4" key="1">
    <citation type="submission" date="2017-04" db="EMBL/GenBank/DDBJ databases">
        <authorList>
            <person name="Varghese N."/>
            <person name="Submissions S."/>
        </authorList>
    </citation>
    <scope>NUCLEOTIDE SEQUENCE [LARGE SCALE GENOMIC DNA]</scope>
    <source>
        <strain evidence="4">Dd16</strain>
    </source>
</reference>
<dbReference type="STRING" id="941907.SAMN06295910_0081"/>
<evidence type="ECO:0000313" key="4">
    <source>
        <dbReference type="Proteomes" id="UP000192934"/>
    </source>
</evidence>
<dbReference type="PANTHER" id="PTHR43586">
    <property type="entry name" value="CYSTEINE DESULFURASE"/>
    <property type="match status" value="1"/>
</dbReference>
<dbReference type="Gene3D" id="3.40.640.10">
    <property type="entry name" value="Type I PLP-dependent aspartate aminotransferase-like (Major domain)"/>
    <property type="match status" value="1"/>
</dbReference>
<keyword evidence="4" id="KW-1185">Reference proteome</keyword>
<sequence>MTLIPDLDAVRARFASLPDLAYFSSGSYGLIADSVSGAFEDYMADRIANGANWGGWVGRLESVRGQVARMFGVDTDEIAITGSASAGINAIASAFDFTGPRNKIVLSNFEFPTSGQIWHAQEPAGARIEHVEEAGDGTIALENFAQAIDDRTAIVAISHVCYRHGGKIPDADIREIVRIAHTHGAIVILDCYQSVGAERIDPRDLGVDICVGGMLKYLLGTAGIGFLYVRADLTQELAPRATGWFAQDDPNAMDIFANAPSATARRFEAGTPPVPSLFAAGAGLALILDIGLDAIGDHVRTITRYALDRFQAEDIRVFTPDDDARRGPLIALPSHEEVKLVDALAADKVITSSRDGRIRAGFHFYNDEADVERLVAALIKNRDLLGPVG</sequence>
<name>A0A1X7FYA7_9SPHN</name>
<proteinExistence type="predicted"/>
<feature type="domain" description="Aminotransferase class V" evidence="2">
    <location>
        <begin position="60"/>
        <end position="374"/>
    </location>
</feature>
<dbReference type="InterPro" id="IPR015421">
    <property type="entry name" value="PyrdxlP-dep_Trfase_major"/>
</dbReference>
<dbReference type="InterPro" id="IPR000192">
    <property type="entry name" value="Aminotrans_V_dom"/>
</dbReference>
<organism evidence="3 4">
    <name type="scientific">Allosphingosinicella indica</name>
    <dbReference type="NCBI Taxonomy" id="941907"/>
    <lineage>
        <taxon>Bacteria</taxon>
        <taxon>Pseudomonadati</taxon>
        <taxon>Pseudomonadota</taxon>
        <taxon>Alphaproteobacteria</taxon>
        <taxon>Sphingomonadales</taxon>
        <taxon>Sphingomonadaceae</taxon>
        <taxon>Allosphingosinicella</taxon>
    </lineage>
</organism>
<dbReference type="Proteomes" id="UP000192934">
    <property type="component" value="Chromosome I"/>
</dbReference>
<dbReference type="InterPro" id="IPR015422">
    <property type="entry name" value="PyrdxlP-dep_Trfase_small"/>
</dbReference>
<keyword evidence="3" id="KW-0456">Lyase</keyword>
<dbReference type="InterPro" id="IPR015424">
    <property type="entry name" value="PyrdxlP-dep_Trfase"/>
</dbReference>
<accession>A0A1X7FYA7</accession>
<gene>
    <name evidence="3" type="ORF">SAMN06295910_0081</name>
</gene>
<dbReference type="PANTHER" id="PTHR43586:SF15">
    <property type="entry name" value="BLR3095 PROTEIN"/>
    <property type="match status" value="1"/>
</dbReference>
<keyword evidence="1" id="KW-0663">Pyridoxal phosphate</keyword>
<protein>
    <submittedName>
        <fullName evidence="3">Selenocysteine lyase/Cysteine desulfurase</fullName>
    </submittedName>
</protein>
<dbReference type="GO" id="GO:0016829">
    <property type="term" value="F:lyase activity"/>
    <property type="evidence" value="ECO:0007669"/>
    <property type="project" value="UniProtKB-KW"/>
</dbReference>
<dbReference type="Pfam" id="PF00266">
    <property type="entry name" value="Aminotran_5"/>
    <property type="match status" value="1"/>
</dbReference>
<dbReference type="SUPFAM" id="SSF53383">
    <property type="entry name" value="PLP-dependent transferases"/>
    <property type="match status" value="1"/>
</dbReference>
<dbReference type="AlphaFoldDB" id="A0A1X7FYA7"/>
<dbReference type="Gene3D" id="3.90.1150.10">
    <property type="entry name" value="Aspartate Aminotransferase, domain 1"/>
    <property type="match status" value="1"/>
</dbReference>
<dbReference type="OrthoDB" id="9812626at2"/>